<protein>
    <submittedName>
        <fullName evidence="2">Uncharacterized protein</fullName>
    </submittedName>
</protein>
<name>A0A0L8HS38_OCTBM</name>
<accession>A0A0L8HS38</accession>
<keyword evidence="1" id="KW-0472">Membrane</keyword>
<evidence type="ECO:0000313" key="2">
    <source>
        <dbReference type="EMBL" id="KOF92083.1"/>
    </source>
</evidence>
<evidence type="ECO:0000256" key="1">
    <source>
        <dbReference type="SAM" id="Phobius"/>
    </source>
</evidence>
<sequence length="105" mass="12393">MKKYEDHELFTPGQELPLLLFSSQLTSKALVSIVTACILQLFLLCLFCLKILYFIGAIDNFIISALLMIFFINILIKTKTIIRTYIHCSKHQVLFMHWQRKLKKW</sequence>
<dbReference type="EMBL" id="KQ417400">
    <property type="protein sequence ID" value="KOF92083.1"/>
    <property type="molecule type" value="Genomic_DNA"/>
</dbReference>
<feature type="transmembrane region" description="Helical" evidence="1">
    <location>
        <begin position="29"/>
        <end position="55"/>
    </location>
</feature>
<organism evidence="2">
    <name type="scientific">Octopus bimaculoides</name>
    <name type="common">California two-spotted octopus</name>
    <dbReference type="NCBI Taxonomy" id="37653"/>
    <lineage>
        <taxon>Eukaryota</taxon>
        <taxon>Metazoa</taxon>
        <taxon>Spiralia</taxon>
        <taxon>Lophotrochozoa</taxon>
        <taxon>Mollusca</taxon>
        <taxon>Cephalopoda</taxon>
        <taxon>Coleoidea</taxon>
        <taxon>Octopodiformes</taxon>
        <taxon>Octopoda</taxon>
        <taxon>Incirrata</taxon>
        <taxon>Octopodidae</taxon>
        <taxon>Octopus</taxon>
    </lineage>
</organism>
<keyword evidence="1" id="KW-0812">Transmembrane</keyword>
<reference evidence="2" key="1">
    <citation type="submission" date="2015-07" db="EMBL/GenBank/DDBJ databases">
        <title>MeaNS - Measles Nucleotide Surveillance Program.</title>
        <authorList>
            <person name="Tran T."/>
            <person name="Druce J."/>
        </authorList>
    </citation>
    <scope>NUCLEOTIDE SEQUENCE</scope>
    <source>
        <strain evidence="2">UCB-OBI-ISO-001</strain>
        <tissue evidence="2">Gonad</tissue>
    </source>
</reference>
<feature type="transmembrane region" description="Helical" evidence="1">
    <location>
        <begin position="61"/>
        <end position="76"/>
    </location>
</feature>
<keyword evidence="1" id="KW-1133">Transmembrane helix</keyword>
<gene>
    <name evidence="2" type="ORF">OCBIM_22007291mg</name>
</gene>
<proteinExistence type="predicted"/>
<dbReference type="AlphaFoldDB" id="A0A0L8HS38"/>